<dbReference type="AlphaFoldDB" id="A0A150K1C8"/>
<proteinExistence type="predicted"/>
<dbReference type="EMBL" id="LQYG01000040">
    <property type="protein sequence ID" value="KYC63327.1"/>
    <property type="molecule type" value="Genomic_DNA"/>
</dbReference>
<comment type="caution">
    <text evidence="1">The sequence shown here is derived from an EMBL/GenBank/DDBJ whole genome shotgun (WGS) entry which is preliminary data.</text>
</comment>
<gene>
    <name evidence="1" type="ORF">B4098_0671</name>
</gene>
<reference evidence="1 2" key="1">
    <citation type="submission" date="2016-01" db="EMBL/GenBank/DDBJ databases">
        <title>Genome Sequences of Twelve Sporeforming Bacillus Species Isolated from Foods.</title>
        <authorList>
            <person name="Berendsen E.M."/>
            <person name="Wells-Bennik M.H."/>
            <person name="Krawcyk A.O."/>
            <person name="De Jong A."/>
            <person name="Holsappel S."/>
            <person name="Eijlander R.T."/>
            <person name="Kuipers O.P."/>
        </authorList>
    </citation>
    <scope>NUCLEOTIDE SEQUENCE [LARGE SCALE GENOMIC DNA]</scope>
    <source>
        <strain evidence="1 2">B4098</strain>
    </source>
</reference>
<accession>A0A150K1C8</accession>
<evidence type="ECO:0000313" key="2">
    <source>
        <dbReference type="Proteomes" id="UP000075288"/>
    </source>
</evidence>
<evidence type="ECO:0000313" key="1">
    <source>
        <dbReference type="EMBL" id="KYC63327.1"/>
    </source>
</evidence>
<sequence>MPKAAFIIGKASPLLYEVLPPEAKHTQNRYTTRGLSVSLKKAQARKPGHVPFLLH</sequence>
<dbReference type="Proteomes" id="UP000075288">
    <property type="component" value="Unassembled WGS sequence"/>
</dbReference>
<protein>
    <submittedName>
        <fullName evidence="1">Uncharacterized protein</fullName>
    </submittedName>
</protein>
<name>A0A150K1C8_HEYCO</name>
<organism evidence="1 2">
    <name type="scientific">Heyndrickxia coagulans</name>
    <name type="common">Weizmannia coagulans</name>
    <dbReference type="NCBI Taxonomy" id="1398"/>
    <lineage>
        <taxon>Bacteria</taxon>
        <taxon>Bacillati</taxon>
        <taxon>Bacillota</taxon>
        <taxon>Bacilli</taxon>
        <taxon>Bacillales</taxon>
        <taxon>Bacillaceae</taxon>
        <taxon>Heyndrickxia</taxon>
    </lineage>
</organism>